<reference evidence="1" key="1">
    <citation type="submission" date="2021-01" db="EMBL/GenBank/DDBJ databases">
        <title>Chromosome-level genome assembly of a human fungal pathogen reveals clustering of transcriptionally co-regulated genes.</title>
        <authorList>
            <person name="Voorhies M."/>
            <person name="Cohen S."/>
            <person name="Shea T.P."/>
            <person name="Petrus S."/>
            <person name="Munoz J.F."/>
            <person name="Poplawski S."/>
            <person name="Goldman W.E."/>
            <person name="Michael T."/>
            <person name="Cuomo C.A."/>
            <person name="Sil A."/>
            <person name="Beyhan S."/>
        </authorList>
    </citation>
    <scope>NUCLEOTIDE SEQUENCE</scope>
    <source>
        <strain evidence="1">WU24</strain>
    </source>
</reference>
<protein>
    <submittedName>
        <fullName evidence="1">Uncharacterized protein</fullName>
    </submittedName>
</protein>
<organism evidence="1 2">
    <name type="scientific">Ajellomyces capsulatus</name>
    <name type="common">Darling's disease fungus</name>
    <name type="synonym">Histoplasma capsulatum</name>
    <dbReference type="NCBI Taxonomy" id="5037"/>
    <lineage>
        <taxon>Eukaryota</taxon>
        <taxon>Fungi</taxon>
        <taxon>Dikarya</taxon>
        <taxon>Ascomycota</taxon>
        <taxon>Pezizomycotina</taxon>
        <taxon>Eurotiomycetes</taxon>
        <taxon>Eurotiomycetidae</taxon>
        <taxon>Onygenales</taxon>
        <taxon>Ajellomycetaceae</taxon>
        <taxon>Histoplasma</taxon>
    </lineage>
</organism>
<proteinExistence type="predicted"/>
<dbReference type="EMBL" id="CP069114">
    <property type="protein sequence ID" value="QSS63685.1"/>
    <property type="molecule type" value="Genomic_DNA"/>
</dbReference>
<evidence type="ECO:0000313" key="2">
    <source>
        <dbReference type="Proteomes" id="UP000663671"/>
    </source>
</evidence>
<name>A0A8A1MCW3_AJECA</name>
<dbReference type="AlphaFoldDB" id="A0A8A1MCW3"/>
<gene>
    <name evidence="1" type="ORF">I7I51_00744</name>
</gene>
<sequence length="63" mass="6902">MLINHIAVELVLQNMTWNRRQGSNGPRRLLVFARVAVALDPQLSLDIMGRTTPLGAYGLQSAG</sequence>
<accession>A0A8A1MCW3</accession>
<dbReference type="Proteomes" id="UP000663671">
    <property type="component" value="Chromosome 1"/>
</dbReference>
<dbReference type="VEuPathDB" id="FungiDB:I7I51_00744"/>
<evidence type="ECO:0000313" key="1">
    <source>
        <dbReference type="EMBL" id="QSS63685.1"/>
    </source>
</evidence>